<feature type="chain" id="PRO_5022012326" evidence="2">
    <location>
        <begin position="22"/>
        <end position="207"/>
    </location>
</feature>
<sequence>MKLVRYLVSALIVLAPAAAQANSTEDGVLAEINRARTDPAGFAADLERLRQSFDRAGEYESLGARVRFMSYEGRAAVDEAIRFLRRQRPLPPLRRGQLLAAAATDHTREQGPRGMFGHASLDGTMPGDRVMRRGGGDYVAETIAYTTNSPIDVVAGLIVDDNVPDRGHRAVIFDEQYRYAGAGCGPHTRWGFMCTVDFGRTPDGSYP</sequence>
<dbReference type="SUPFAM" id="SSF55797">
    <property type="entry name" value="PR-1-like"/>
    <property type="match status" value="1"/>
</dbReference>
<reference evidence="4 5" key="1">
    <citation type="submission" date="2019-07" db="EMBL/GenBank/DDBJ databases">
        <title>Sphingomonas solaris sp. nov., isolated from a solar panel from Boston, Massachusetts.</title>
        <authorList>
            <person name="Tanner K."/>
            <person name="Pascual J."/>
            <person name="Mancuso C."/>
            <person name="Pereto J."/>
            <person name="Khalil A."/>
            <person name="Vilanova C."/>
        </authorList>
    </citation>
    <scope>NUCLEOTIDE SEQUENCE [LARGE SCALE GENOMIC DNA]</scope>
    <source>
        <strain evidence="4 5">R4DWN</strain>
    </source>
</reference>
<keyword evidence="5" id="KW-1185">Reference proteome</keyword>
<dbReference type="RefSeq" id="WP_145148005.1">
    <property type="nucleotide sequence ID" value="NZ_VNIM01000006.1"/>
</dbReference>
<name>A0A558RBY2_9SPHN</name>
<keyword evidence="2" id="KW-0732">Signal</keyword>
<dbReference type="Pfam" id="PF00188">
    <property type="entry name" value="CAP"/>
    <property type="match status" value="1"/>
</dbReference>
<evidence type="ECO:0000256" key="2">
    <source>
        <dbReference type="SAM" id="SignalP"/>
    </source>
</evidence>
<dbReference type="InterPro" id="IPR035940">
    <property type="entry name" value="CAP_sf"/>
</dbReference>
<dbReference type="CDD" id="cd05379">
    <property type="entry name" value="CAP_bacterial"/>
    <property type="match status" value="1"/>
</dbReference>
<proteinExistence type="predicted"/>
<feature type="domain" description="SCP" evidence="3">
    <location>
        <begin position="84"/>
        <end position="198"/>
    </location>
</feature>
<dbReference type="OrthoDB" id="7550377at2"/>
<accession>A0A558RBY2</accession>
<dbReference type="EMBL" id="VNIM01000006">
    <property type="protein sequence ID" value="TVV76861.1"/>
    <property type="molecule type" value="Genomic_DNA"/>
</dbReference>
<feature type="region of interest" description="Disordered" evidence="1">
    <location>
        <begin position="103"/>
        <end position="122"/>
    </location>
</feature>
<organism evidence="4 5">
    <name type="scientific">Alterirhizorhabdus solaris</name>
    <dbReference type="NCBI Taxonomy" id="2529389"/>
    <lineage>
        <taxon>Bacteria</taxon>
        <taxon>Pseudomonadati</taxon>
        <taxon>Pseudomonadota</taxon>
        <taxon>Alphaproteobacteria</taxon>
        <taxon>Sphingomonadales</taxon>
        <taxon>Rhizorhabdaceae</taxon>
        <taxon>Alterirhizorhabdus</taxon>
    </lineage>
</organism>
<evidence type="ECO:0000313" key="4">
    <source>
        <dbReference type="EMBL" id="TVV76861.1"/>
    </source>
</evidence>
<dbReference type="PANTHER" id="PTHR31157:SF1">
    <property type="entry name" value="SCP DOMAIN-CONTAINING PROTEIN"/>
    <property type="match status" value="1"/>
</dbReference>
<dbReference type="Gene3D" id="3.40.33.10">
    <property type="entry name" value="CAP"/>
    <property type="match status" value="1"/>
</dbReference>
<evidence type="ECO:0000256" key="1">
    <source>
        <dbReference type="SAM" id="MobiDB-lite"/>
    </source>
</evidence>
<gene>
    <name evidence="4" type="ORF">FOY91_03070</name>
</gene>
<protein>
    <submittedName>
        <fullName evidence="4">CAP domain-containing protein</fullName>
    </submittedName>
</protein>
<dbReference type="Proteomes" id="UP000318681">
    <property type="component" value="Unassembled WGS sequence"/>
</dbReference>
<evidence type="ECO:0000313" key="5">
    <source>
        <dbReference type="Proteomes" id="UP000318681"/>
    </source>
</evidence>
<feature type="signal peptide" evidence="2">
    <location>
        <begin position="1"/>
        <end position="21"/>
    </location>
</feature>
<dbReference type="PANTHER" id="PTHR31157">
    <property type="entry name" value="SCP DOMAIN-CONTAINING PROTEIN"/>
    <property type="match status" value="1"/>
</dbReference>
<evidence type="ECO:0000259" key="3">
    <source>
        <dbReference type="Pfam" id="PF00188"/>
    </source>
</evidence>
<dbReference type="InterPro" id="IPR014044">
    <property type="entry name" value="CAP_dom"/>
</dbReference>
<comment type="caution">
    <text evidence="4">The sequence shown here is derived from an EMBL/GenBank/DDBJ whole genome shotgun (WGS) entry which is preliminary data.</text>
</comment>
<dbReference type="AlphaFoldDB" id="A0A558RBY2"/>